<reference evidence="2 3" key="1">
    <citation type="journal article" date="2002" name="J. Mol. Microbiol. Biotechnol.">
        <title>The genome of Methanosarcina mazei: evidence for lateral gene transfer between Bacteria and Archaea.</title>
        <authorList>
            <person name="Deppenmeier U."/>
            <person name="Johann A."/>
            <person name="Hartsch T."/>
            <person name="Merkl R."/>
            <person name="Schmitz R.A."/>
            <person name="Martinez-Arias R."/>
            <person name="Henne A."/>
            <person name="Wiezer A."/>
            <person name="Baumer S."/>
            <person name="Jacobi C."/>
            <person name="Bruggemann H."/>
            <person name="Lienard T."/>
            <person name="Christmann A."/>
            <person name="Bomeke M."/>
            <person name="Steckel S."/>
            <person name="Bhattacharyya A."/>
            <person name="Lykidis A."/>
            <person name="Overbeek R."/>
            <person name="Klenk H.P."/>
            <person name="Gunsalus R.P."/>
            <person name="Fritz H.J."/>
            <person name="Gottschalk G."/>
        </authorList>
    </citation>
    <scope>NUCLEOTIDE SEQUENCE [LARGE SCALE GENOMIC DNA]</scope>
    <source>
        <strain evidence="3">ATCC BAA-159 / DSM 3647 / Goe1 / Go1 / JCM 11833 / OCM 88</strain>
    </source>
</reference>
<protein>
    <submittedName>
        <fullName evidence="2">Conserved protein</fullName>
    </submittedName>
</protein>
<dbReference type="Pfam" id="PF13320">
    <property type="entry name" value="GH123_cat"/>
    <property type="match status" value="1"/>
</dbReference>
<dbReference type="InterPro" id="IPR013783">
    <property type="entry name" value="Ig-like_fold"/>
</dbReference>
<dbReference type="EMBL" id="AE008384">
    <property type="protein sequence ID" value="AAM32976.1"/>
    <property type="molecule type" value="Genomic_DNA"/>
</dbReference>
<dbReference type="InterPro" id="IPR025150">
    <property type="entry name" value="GH123_cat"/>
</dbReference>
<dbReference type="eggNOG" id="arCOG03501">
    <property type="taxonomic scope" value="Archaea"/>
</dbReference>
<dbReference type="InterPro" id="IPR022409">
    <property type="entry name" value="PKD/Chitinase_dom"/>
</dbReference>
<dbReference type="AlphaFoldDB" id="Q8PS08"/>
<organism evidence="2 3">
    <name type="scientific">Methanosarcina mazei (strain ATCC BAA-159 / DSM 3647 / Goe1 / Go1 / JCM 11833 / OCM 88)</name>
    <name type="common">Methanosarcina frisia</name>
    <dbReference type="NCBI Taxonomy" id="192952"/>
    <lineage>
        <taxon>Archaea</taxon>
        <taxon>Methanobacteriati</taxon>
        <taxon>Methanobacteriota</taxon>
        <taxon>Stenosarchaea group</taxon>
        <taxon>Methanomicrobia</taxon>
        <taxon>Methanosarcinales</taxon>
        <taxon>Methanosarcinaceae</taxon>
        <taxon>Methanosarcina</taxon>
    </lineage>
</organism>
<feature type="domain" description="PKD" evidence="1">
    <location>
        <begin position="552"/>
        <end position="636"/>
    </location>
</feature>
<dbReference type="HOGENOM" id="CLU_015148_0_0_2"/>
<dbReference type="PATRIC" id="fig|192952.21.peg.3810"/>
<dbReference type="PANTHER" id="PTHR36842:SF1">
    <property type="entry name" value="PROTEIN TOLB"/>
    <property type="match status" value="1"/>
</dbReference>
<dbReference type="InterPro" id="IPR010671">
    <property type="entry name" value="Disaggr-rel_dom"/>
</dbReference>
<dbReference type="eggNOG" id="arCOG02508">
    <property type="taxonomic scope" value="Archaea"/>
</dbReference>
<evidence type="ECO:0000259" key="1">
    <source>
        <dbReference type="PROSITE" id="PS50093"/>
    </source>
</evidence>
<dbReference type="Pfam" id="PF06848">
    <property type="entry name" value="Disaggr_repeat"/>
    <property type="match status" value="1"/>
</dbReference>
<dbReference type="PROSITE" id="PS50093">
    <property type="entry name" value="PKD"/>
    <property type="match status" value="1"/>
</dbReference>
<dbReference type="Gene3D" id="2.60.40.10">
    <property type="entry name" value="Immunoglobulins"/>
    <property type="match status" value="1"/>
</dbReference>
<dbReference type="CDD" id="cd00146">
    <property type="entry name" value="PKD"/>
    <property type="match status" value="1"/>
</dbReference>
<dbReference type="SMART" id="SM00089">
    <property type="entry name" value="PKD"/>
    <property type="match status" value="1"/>
</dbReference>
<gene>
    <name evidence="2" type="ordered locus">MM_3280</name>
</gene>
<dbReference type="KEGG" id="mma:MM_3280"/>
<dbReference type="SUPFAM" id="SSF49299">
    <property type="entry name" value="PKD domain"/>
    <property type="match status" value="1"/>
</dbReference>
<accession>Q8PS08</accession>
<evidence type="ECO:0000313" key="3">
    <source>
        <dbReference type="Proteomes" id="UP000000595"/>
    </source>
</evidence>
<dbReference type="NCBIfam" id="NF033679">
    <property type="entry name" value="DNRLRE_dom"/>
    <property type="match status" value="1"/>
</dbReference>
<proteinExistence type="predicted"/>
<dbReference type="Pfam" id="PF18911">
    <property type="entry name" value="PKD_4"/>
    <property type="match status" value="1"/>
</dbReference>
<dbReference type="InterPro" id="IPR035986">
    <property type="entry name" value="PKD_dom_sf"/>
</dbReference>
<dbReference type="PANTHER" id="PTHR36842">
    <property type="entry name" value="PROTEIN TOLB HOMOLOG"/>
    <property type="match status" value="1"/>
</dbReference>
<name>Q8PS08_METMA</name>
<sequence length="832" mass="93587">MPASSIPSSYISDTIFIKASLGEFEPASFVIHANEEISPITIKITDLTGSDCIISNTSVDIRTVKCWYQGGYDHYDVEPQGRYLTPELLLKDDSLIKVTGENWTKADISNPKGENYLKLSSGLYTTISNSTPQYSDLLVTPISKLPVRDSTTLQPVTVPKGYNKQFWVILKVPFNASSGNYSGKIIIESNTRIIQELKLNLQVLPIELSKTNMEYSLFYRGKITENGSISSEEKTTAQFTAEIQNMYDHGITNPTIYPYIGSYGLFQTHETAMCKELSIRQNIGLDNTRLYFCGYVLPDTIKHFKDLFAQYGVVDIYQYGPDEQDINITESRDYITSVHNSGGKYFVAEWIKSYAESVPDVLDLVIAGNIWPDVVDSYHSYGHKIFLYNCPQTVPEYPHTFRLNYGLLLWQKNYDGTMDYAYQHSFGDIWNDFDSPICRDHVFAYPTMDGVIDTIQWEGFREGVDDVRYLTTLQNKIALAKSEGKNTSEAENYLANLKNSSLSSMDLDEVRGQIIYYTLSLQNDLNSTNQNTSGNDSTNENNYTNLTILQKPIADFWESPKSGNVPLNVTFTDNSTGSPTAWNWNFGDGTINSTLQNPVHTYSTAGDYTVVFTASNAAGSSTVTGLIRVTPPEDSISDGSAASKLKVFDNRLREASPDTVFQSSPYIDIGGMNSVRYRDMVWFNLSEYTGSANVNNATLSLYWYYPAGISRPSDTVIEVYRPASSWNPGYVSWNKRDRGIAWKNPGGDWYDKKGVLQGSTPYATLTIKGSALPDNRYYELNVTDLVKEYVSGKYENTGFLIKARTERNNYIAFYSSDCGNENQIPKIRLVYS</sequence>
<dbReference type="Proteomes" id="UP000000595">
    <property type="component" value="Chromosome"/>
</dbReference>
<dbReference type="FunFam" id="2.60.40.10:FF:000270">
    <property type="entry name" value="Cell surface protein"/>
    <property type="match status" value="1"/>
</dbReference>
<dbReference type="InterPro" id="IPR000601">
    <property type="entry name" value="PKD_dom"/>
</dbReference>
<evidence type="ECO:0000313" key="2">
    <source>
        <dbReference type="EMBL" id="AAM32976.1"/>
    </source>
</evidence>